<dbReference type="KEGG" id="mros:EHO51_06820"/>
<evidence type="ECO:0000256" key="1">
    <source>
        <dbReference type="ARBA" id="ARBA00006484"/>
    </source>
</evidence>
<dbReference type="Pfam" id="PF13561">
    <property type="entry name" value="adh_short_C2"/>
    <property type="match status" value="1"/>
</dbReference>
<dbReference type="PANTHER" id="PTHR43639">
    <property type="entry name" value="OXIDOREDUCTASE, SHORT-CHAIN DEHYDROGENASE/REDUCTASE FAMILY (AFU_ORTHOLOGUE AFUA_5G02870)"/>
    <property type="match status" value="1"/>
</dbReference>
<evidence type="ECO:0000313" key="4">
    <source>
        <dbReference type="Proteomes" id="UP000273982"/>
    </source>
</evidence>
<dbReference type="SUPFAM" id="SSF51735">
    <property type="entry name" value="NAD(P)-binding Rossmann-fold domains"/>
    <property type="match status" value="1"/>
</dbReference>
<dbReference type="RefSeq" id="WP_018408292.1">
    <property type="nucleotide sequence ID" value="NZ_CP034086.1"/>
</dbReference>
<dbReference type="PRINTS" id="PR00080">
    <property type="entry name" value="SDRFAMILY"/>
</dbReference>
<comment type="similarity">
    <text evidence="1">Belongs to the short-chain dehydrogenases/reductases (SDR) family.</text>
</comment>
<protein>
    <submittedName>
        <fullName evidence="3">SDR family oxidoreductase</fullName>
    </submittedName>
</protein>
<evidence type="ECO:0000313" key="3">
    <source>
        <dbReference type="EMBL" id="AZG76468.1"/>
    </source>
</evidence>
<dbReference type="PRINTS" id="PR00081">
    <property type="entry name" value="GDHRDH"/>
</dbReference>
<dbReference type="NCBIfam" id="NF006597">
    <property type="entry name" value="PRK09134.1"/>
    <property type="match status" value="1"/>
</dbReference>
<dbReference type="Proteomes" id="UP000273982">
    <property type="component" value="Chromosome"/>
</dbReference>
<gene>
    <name evidence="3" type="ORF">EHO51_06820</name>
</gene>
<name>A0A3G8M6N4_9HYPH</name>
<evidence type="ECO:0000256" key="2">
    <source>
        <dbReference type="ARBA" id="ARBA00023002"/>
    </source>
</evidence>
<dbReference type="InterPro" id="IPR002347">
    <property type="entry name" value="SDR_fam"/>
</dbReference>
<organism evidence="3 4">
    <name type="scientific">Methylocystis rosea</name>
    <dbReference type="NCBI Taxonomy" id="173366"/>
    <lineage>
        <taxon>Bacteria</taxon>
        <taxon>Pseudomonadati</taxon>
        <taxon>Pseudomonadota</taxon>
        <taxon>Alphaproteobacteria</taxon>
        <taxon>Hyphomicrobiales</taxon>
        <taxon>Methylocystaceae</taxon>
        <taxon>Methylocystis</taxon>
    </lineage>
</organism>
<dbReference type="EMBL" id="CP034086">
    <property type="protein sequence ID" value="AZG76468.1"/>
    <property type="molecule type" value="Genomic_DNA"/>
</dbReference>
<dbReference type="PANTHER" id="PTHR43639:SF1">
    <property type="entry name" value="SHORT-CHAIN DEHYDROGENASE_REDUCTASE FAMILY PROTEIN"/>
    <property type="match status" value="1"/>
</dbReference>
<reference evidence="3 4" key="1">
    <citation type="submission" date="2018-11" db="EMBL/GenBank/DDBJ databases">
        <title>Genome squencing of methanotrophic bacteria isolated from alkaline groundwater in Korea.</title>
        <authorList>
            <person name="Nguyen L.N."/>
        </authorList>
    </citation>
    <scope>NUCLEOTIDE SEQUENCE [LARGE SCALE GENOMIC DNA]</scope>
    <source>
        <strain evidence="3 4">GW6</strain>
    </source>
</reference>
<dbReference type="AlphaFoldDB" id="A0A3G8M6N4"/>
<sequence length="257" mass="27497">MSEGGDDADGPVLVTGAPRRIGLAIAERFAREGRPLVLHASPRSAEEAELAAHAIRIRGGRAATAIADLADAESTQRLIEQAGEAFGPLRLLVNNASIFEVDAAQDFSLELYERQMQVNLRAPLLLSRDFAAALPASVDGAIVNILDQRVLRLTPRYFSYTLSKSALWAATRTMAQAYAPRIRVNAVGPGPVFANAALGEREFEMEARGVPLQRAADVSGVVDAVVYLSRAKSVTGQMIAVDSGQHLGWRTPDVGPE</sequence>
<dbReference type="GO" id="GO:0016491">
    <property type="term" value="F:oxidoreductase activity"/>
    <property type="evidence" value="ECO:0007669"/>
    <property type="project" value="UniProtKB-KW"/>
</dbReference>
<dbReference type="InterPro" id="IPR036291">
    <property type="entry name" value="NAD(P)-bd_dom_sf"/>
</dbReference>
<accession>A0A3G8M6N4</accession>
<dbReference type="Gene3D" id="3.40.50.720">
    <property type="entry name" value="NAD(P)-binding Rossmann-like Domain"/>
    <property type="match status" value="1"/>
</dbReference>
<keyword evidence="2" id="KW-0560">Oxidoreductase</keyword>
<proteinExistence type="inferred from homology"/>